<organism evidence="1 2">
    <name type="scientific">Filifactor villosus</name>
    <dbReference type="NCBI Taxonomy" id="29374"/>
    <lineage>
        <taxon>Bacteria</taxon>
        <taxon>Bacillati</taxon>
        <taxon>Bacillota</taxon>
        <taxon>Clostridia</taxon>
        <taxon>Peptostreptococcales</taxon>
        <taxon>Filifactoraceae</taxon>
        <taxon>Filifactor</taxon>
    </lineage>
</organism>
<name>A0ABV9QKT9_9FIRM</name>
<evidence type="ECO:0000313" key="2">
    <source>
        <dbReference type="Proteomes" id="UP001595916"/>
    </source>
</evidence>
<dbReference type="NCBIfam" id="TIGR00099">
    <property type="entry name" value="Cof-subfamily"/>
    <property type="match status" value="1"/>
</dbReference>
<dbReference type="Pfam" id="PF08282">
    <property type="entry name" value="Hydrolase_3"/>
    <property type="match status" value="1"/>
</dbReference>
<protein>
    <submittedName>
        <fullName evidence="1">Cof-type HAD-IIB family hydrolase</fullName>
    </submittedName>
</protein>
<sequence>MLPKLLLFDLDGTLLKSDKTISDFTLNILREIRKKGTLIGISTSRSEKNTLCFLKDLKPDILIASGGSLVKKGEECIYKACFSVKETRLMIEQIIELCGRSCEITVDTLESHYWNYKVDPNTSQKNWGDSIWTDYRDFEGEALKICVEIFDEEIAKKLQKKFLHCDSLRFSDGHWYKYTKRGITKEKAMGEVCKYLTLGYEDIMSFGDDYADIGMIVSSGYGIAMGNAVPEVKEVADLVIGSNDEDGIATYLKTIL</sequence>
<evidence type="ECO:0000313" key="1">
    <source>
        <dbReference type="EMBL" id="MFC4804549.1"/>
    </source>
</evidence>
<dbReference type="RefSeq" id="WP_379788060.1">
    <property type="nucleotide sequence ID" value="NZ_JBHSHL010000019.1"/>
</dbReference>
<dbReference type="Gene3D" id="3.40.50.1000">
    <property type="entry name" value="HAD superfamily/HAD-like"/>
    <property type="match status" value="1"/>
</dbReference>
<dbReference type="PANTHER" id="PTHR10000:SF23">
    <property type="entry name" value="5-AMINO-6-(5-PHOSPHO-D-RIBITYLAMINO)URACIL PHOSPHATASE YITU"/>
    <property type="match status" value="1"/>
</dbReference>
<reference evidence="2" key="1">
    <citation type="journal article" date="2019" name="Int. J. Syst. Evol. Microbiol.">
        <title>The Global Catalogue of Microorganisms (GCM) 10K type strain sequencing project: providing services to taxonomists for standard genome sequencing and annotation.</title>
        <authorList>
            <consortium name="The Broad Institute Genomics Platform"/>
            <consortium name="The Broad Institute Genome Sequencing Center for Infectious Disease"/>
            <person name="Wu L."/>
            <person name="Ma J."/>
        </authorList>
    </citation>
    <scope>NUCLEOTIDE SEQUENCE [LARGE SCALE GENOMIC DNA]</scope>
    <source>
        <strain evidence="2">CCUG 46385</strain>
    </source>
</reference>
<accession>A0ABV9QKT9</accession>
<dbReference type="EMBL" id="JBHSHL010000019">
    <property type="protein sequence ID" value="MFC4804549.1"/>
    <property type="molecule type" value="Genomic_DNA"/>
</dbReference>
<dbReference type="InterPro" id="IPR000150">
    <property type="entry name" value="Cof"/>
</dbReference>
<keyword evidence="1" id="KW-0378">Hydrolase</keyword>
<dbReference type="NCBIfam" id="TIGR01484">
    <property type="entry name" value="HAD-SF-IIB"/>
    <property type="match status" value="1"/>
</dbReference>
<dbReference type="InterPro" id="IPR023214">
    <property type="entry name" value="HAD_sf"/>
</dbReference>
<proteinExistence type="predicted"/>
<dbReference type="InterPro" id="IPR036412">
    <property type="entry name" value="HAD-like_sf"/>
</dbReference>
<dbReference type="Proteomes" id="UP001595916">
    <property type="component" value="Unassembled WGS sequence"/>
</dbReference>
<dbReference type="Gene3D" id="3.30.1240.10">
    <property type="match status" value="1"/>
</dbReference>
<comment type="caution">
    <text evidence="1">The sequence shown here is derived from an EMBL/GenBank/DDBJ whole genome shotgun (WGS) entry which is preliminary data.</text>
</comment>
<gene>
    <name evidence="1" type="ORF">ACFO4R_05570</name>
</gene>
<dbReference type="SUPFAM" id="SSF56784">
    <property type="entry name" value="HAD-like"/>
    <property type="match status" value="1"/>
</dbReference>
<keyword evidence="2" id="KW-1185">Reference proteome</keyword>
<dbReference type="GO" id="GO:0016787">
    <property type="term" value="F:hydrolase activity"/>
    <property type="evidence" value="ECO:0007669"/>
    <property type="project" value="UniProtKB-KW"/>
</dbReference>
<dbReference type="InterPro" id="IPR006379">
    <property type="entry name" value="HAD-SF_hydro_IIB"/>
</dbReference>
<dbReference type="PANTHER" id="PTHR10000">
    <property type="entry name" value="PHOSPHOSERINE PHOSPHATASE"/>
    <property type="match status" value="1"/>
</dbReference>